<organism evidence="3 4">
    <name type="scientific">Tractidigestivibacter scatoligenes</name>
    <name type="common">Olsenella scatoligenes</name>
    <dbReference type="NCBI Taxonomy" id="1299998"/>
    <lineage>
        <taxon>Bacteria</taxon>
        <taxon>Bacillati</taxon>
        <taxon>Actinomycetota</taxon>
        <taxon>Coriobacteriia</taxon>
        <taxon>Coriobacteriales</taxon>
        <taxon>Atopobiaceae</taxon>
        <taxon>Tractidigestivibacter</taxon>
    </lineage>
</organism>
<sequence length="311" mass="35162">MTMPKWHEIMRPVLVVLNEAGDYLSSSELYETTAEEFHLTGAERDERIKSGEKRFHNRLSWAIMDLRKANLLEYGEKHGTYKITDDGIAFLSRHSKPFGPKELMDECPSFKKWKTAYLEKNQKYRQAQTSIHSEEEEMSPQEAMAKADKDIRDALADELLQNVVGMNEYDFEFLVAKLLVAMGYGQSLEEPATVTPKSNDGGIDGIVKEDRLGFDNVYYQAKKWALGSVVSKPEVQKFSGALNERHAQKGLFITTARFSSGACDFADTVSGQRIVLVDGKVLAHLMIDYNVGVTVKETYTIKAIDTDFFES</sequence>
<evidence type="ECO:0008006" key="5">
    <source>
        <dbReference type="Google" id="ProtNLM"/>
    </source>
</evidence>
<dbReference type="Gene3D" id="3.40.1350.10">
    <property type="match status" value="1"/>
</dbReference>
<dbReference type="Pfam" id="PF14338">
    <property type="entry name" value="Mrr_N"/>
    <property type="match status" value="1"/>
</dbReference>
<gene>
    <name evidence="3" type="ORF">AUL39_03380</name>
</gene>
<evidence type="ECO:0000259" key="1">
    <source>
        <dbReference type="Pfam" id="PF04471"/>
    </source>
</evidence>
<dbReference type="InterPro" id="IPR052906">
    <property type="entry name" value="Type_IV_Methyl-Rstrct_Enzyme"/>
</dbReference>
<dbReference type="EMBL" id="LOJF01000001">
    <property type="protein sequence ID" value="KUH59373.1"/>
    <property type="molecule type" value="Genomic_DNA"/>
</dbReference>
<dbReference type="SUPFAM" id="SSF52980">
    <property type="entry name" value="Restriction endonuclease-like"/>
    <property type="match status" value="1"/>
</dbReference>
<evidence type="ECO:0000313" key="3">
    <source>
        <dbReference type="EMBL" id="KUH59373.1"/>
    </source>
</evidence>
<dbReference type="STRING" id="1299998.AUL39_03380"/>
<dbReference type="OrthoDB" id="9803736at2"/>
<dbReference type="GO" id="GO:0003677">
    <property type="term" value="F:DNA binding"/>
    <property type="evidence" value="ECO:0007669"/>
    <property type="project" value="InterPro"/>
</dbReference>
<keyword evidence="4" id="KW-1185">Reference proteome</keyword>
<proteinExistence type="predicted"/>
<dbReference type="InterPro" id="IPR011856">
    <property type="entry name" value="tRNA_endonuc-like_dom_sf"/>
</dbReference>
<dbReference type="InterPro" id="IPR025745">
    <property type="entry name" value="Mrr-like_N_dom"/>
</dbReference>
<dbReference type="PANTHER" id="PTHR30015">
    <property type="entry name" value="MRR RESTRICTION SYSTEM PROTEIN"/>
    <property type="match status" value="1"/>
</dbReference>
<protein>
    <recommendedName>
        <fullName evidence="5">Restriction endonuclease</fullName>
    </recommendedName>
</protein>
<comment type="caution">
    <text evidence="3">The sequence shown here is derived from an EMBL/GenBank/DDBJ whole genome shotgun (WGS) entry which is preliminary data.</text>
</comment>
<dbReference type="AlphaFoldDB" id="A0A100YX91"/>
<name>A0A100YX91_TRASO</name>
<feature type="domain" description="Restriction system protein Mrr-like N-terminal" evidence="2">
    <location>
        <begin position="6"/>
        <end position="92"/>
    </location>
</feature>
<dbReference type="InterPro" id="IPR011335">
    <property type="entry name" value="Restrct_endonuc-II-like"/>
</dbReference>
<dbReference type="InterPro" id="IPR007560">
    <property type="entry name" value="Restrct_endonuc_IV_Mrr"/>
</dbReference>
<accession>A0A100YX91</accession>
<dbReference type="REBASE" id="146955">
    <property type="entry name" value="OscSK9K4Mrr2P"/>
</dbReference>
<dbReference type="RefSeq" id="WP_059053606.1">
    <property type="nucleotide sequence ID" value="NZ_LOJF01000001.1"/>
</dbReference>
<feature type="domain" description="Restriction endonuclease type IV Mrr" evidence="1">
    <location>
        <begin position="166"/>
        <end position="286"/>
    </location>
</feature>
<reference evidence="3 4" key="1">
    <citation type="submission" date="2015-12" db="EMBL/GenBank/DDBJ databases">
        <title>Draft Genome Sequence of Olsenella scatoligenes SK9K4T; a Producer of 3-Methylindole- (skatole) and 4-Methylphenol- (p-cresol) Isolated from Pig Feces.</title>
        <authorList>
            <person name="Li X."/>
            <person name="Borg B."/>
            <person name="Canibe N."/>
        </authorList>
    </citation>
    <scope>NUCLEOTIDE SEQUENCE [LARGE SCALE GENOMIC DNA]</scope>
    <source>
        <strain evidence="3 4">SK9K4</strain>
    </source>
</reference>
<dbReference type="GO" id="GO:0009307">
    <property type="term" value="P:DNA restriction-modification system"/>
    <property type="evidence" value="ECO:0007669"/>
    <property type="project" value="InterPro"/>
</dbReference>
<dbReference type="GO" id="GO:0015666">
    <property type="term" value="F:restriction endodeoxyribonuclease activity"/>
    <property type="evidence" value="ECO:0007669"/>
    <property type="project" value="TreeGrafter"/>
</dbReference>
<evidence type="ECO:0000313" key="4">
    <source>
        <dbReference type="Proteomes" id="UP000054078"/>
    </source>
</evidence>
<dbReference type="Pfam" id="PF04471">
    <property type="entry name" value="Mrr_cat"/>
    <property type="match status" value="1"/>
</dbReference>
<dbReference type="PANTHER" id="PTHR30015:SF7">
    <property type="entry name" value="TYPE IV METHYL-DIRECTED RESTRICTION ENZYME ECOKMRR"/>
    <property type="match status" value="1"/>
</dbReference>
<evidence type="ECO:0000259" key="2">
    <source>
        <dbReference type="Pfam" id="PF14338"/>
    </source>
</evidence>
<dbReference type="Proteomes" id="UP000054078">
    <property type="component" value="Unassembled WGS sequence"/>
</dbReference>